<evidence type="ECO:0000259" key="2">
    <source>
        <dbReference type="Pfam" id="PF09995"/>
    </source>
</evidence>
<keyword evidence="1" id="KW-0472">Membrane</keyword>
<dbReference type="PANTHER" id="PTHR37539">
    <property type="entry name" value="SECRETED PROTEIN-RELATED"/>
    <property type="match status" value="1"/>
</dbReference>
<dbReference type="OrthoDB" id="6361347at2759"/>
<proteinExistence type="predicted"/>
<evidence type="ECO:0000313" key="4">
    <source>
        <dbReference type="Proteomes" id="UP000243081"/>
    </source>
</evidence>
<sequence>MTGLLTRAAASHTLSRQRNMKSCKVGNYSFQWTDLHLPSETTDPLRHEYDELGSDAVKALQQLRQRKVDGGEASAGKFDMYAALREHHTEDATLADLWAEVHTVPDWVDWEQIERGQKFLYRYAMANLLGFALQGFLGENSAASGVVEVLVRTGGFSTNSLRRRLIETFQFLLQVTKNIDAIKPDGEGHVTTVRVRLLHSAVRERIMKLVNTRVDYFDVDQFGVPVNTLDSIHSITTFCCNHMWLQLPLMGVYPSEQETADYIALFRWIGYLLATPDEYFATSARAKATMESMLLHEQKLTDNSAVVGYNFVQCAKDLPPFNISADFIEAGSRVLNGDELCDSLGLGRPGLLSYASFSGFCWFVKVLALAQRWCPSFDDAAVNFFRRRLHGAILGGQQGPPTMDFKHVPELGKFTRKEGNGRPAVPYSPFSRPVESFFLLIFVLGCLPWVAIVVYFCALYRKAY</sequence>
<dbReference type="GO" id="GO:0016491">
    <property type="term" value="F:oxidoreductase activity"/>
    <property type="evidence" value="ECO:0007669"/>
    <property type="project" value="InterPro"/>
</dbReference>
<dbReference type="OMA" id="CDQLGMG"/>
<reference evidence="3 4" key="1">
    <citation type="submission" date="2016-03" db="EMBL/GenBank/DDBJ databases">
        <title>Fine-scale spatial genetic structure of a fungal parasite of coffee scale insects.</title>
        <authorList>
            <person name="Jackson D."/>
            <person name="Zemenick K.A."/>
            <person name="Malloure B."/>
            <person name="Quandt C.A."/>
            <person name="James T.Y."/>
        </authorList>
    </citation>
    <scope>NUCLEOTIDE SEQUENCE [LARGE SCALE GENOMIC DNA]</scope>
    <source>
        <strain evidence="3 4">UM487</strain>
    </source>
</reference>
<accession>A0A179IGR9</accession>
<dbReference type="Proteomes" id="UP000243081">
    <property type="component" value="Unassembled WGS sequence"/>
</dbReference>
<dbReference type="Pfam" id="PF09995">
    <property type="entry name" value="MPAB_Lcp_cat"/>
    <property type="match status" value="1"/>
</dbReference>
<dbReference type="PANTHER" id="PTHR37539:SF1">
    <property type="entry name" value="ER-BOUND OXYGENASE MPAB_MPAB'_RUBBER OXYGENASE CATALYTIC DOMAIN-CONTAINING PROTEIN"/>
    <property type="match status" value="1"/>
</dbReference>
<evidence type="ECO:0000313" key="3">
    <source>
        <dbReference type="EMBL" id="OAR00704.1"/>
    </source>
</evidence>
<feature type="transmembrane region" description="Helical" evidence="1">
    <location>
        <begin position="437"/>
        <end position="460"/>
    </location>
</feature>
<comment type="caution">
    <text evidence="3">The sequence shown here is derived from an EMBL/GenBank/DDBJ whole genome shotgun (WGS) entry which is preliminary data.</text>
</comment>
<name>A0A179IGR9_CORDF</name>
<organism evidence="3 4">
    <name type="scientific">Cordyceps confragosa</name>
    <name type="common">Lecanicillium lecanii</name>
    <dbReference type="NCBI Taxonomy" id="2714763"/>
    <lineage>
        <taxon>Eukaryota</taxon>
        <taxon>Fungi</taxon>
        <taxon>Dikarya</taxon>
        <taxon>Ascomycota</taxon>
        <taxon>Pezizomycotina</taxon>
        <taxon>Sordariomycetes</taxon>
        <taxon>Hypocreomycetidae</taxon>
        <taxon>Hypocreales</taxon>
        <taxon>Cordycipitaceae</taxon>
        <taxon>Akanthomyces</taxon>
    </lineage>
</organism>
<dbReference type="EMBL" id="LUKN01001560">
    <property type="protein sequence ID" value="OAR00704.1"/>
    <property type="molecule type" value="Genomic_DNA"/>
</dbReference>
<dbReference type="AlphaFoldDB" id="A0A179IGR9"/>
<keyword evidence="4" id="KW-1185">Reference proteome</keyword>
<gene>
    <name evidence="3" type="ORF">LLEC1_00245</name>
</gene>
<protein>
    <recommendedName>
        <fullName evidence="2">ER-bound oxygenase mpaB/mpaB'/Rubber oxygenase catalytic domain-containing protein</fullName>
    </recommendedName>
</protein>
<evidence type="ECO:0000256" key="1">
    <source>
        <dbReference type="SAM" id="Phobius"/>
    </source>
</evidence>
<keyword evidence="1" id="KW-1133">Transmembrane helix</keyword>
<dbReference type="InterPro" id="IPR037473">
    <property type="entry name" value="Lcp-like"/>
</dbReference>
<dbReference type="InterPro" id="IPR018713">
    <property type="entry name" value="MPAB/Lcp_cat_dom"/>
</dbReference>
<feature type="domain" description="ER-bound oxygenase mpaB/mpaB'/Rubber oxygenase catalytic" evidence="2">
    <location>
        <begin position="133"/>
        <end position="365"/>
    </location>
</feature>
<keyword evidence="1" id="KW-0812">Transmembrane</keyword>